<dbReference type="InterPro" id="IPR049319">
    <property type="entry name" value="GBS104-like_Ig"/>
</dbReference>
<comment type="caution">
    <text evidence="8">The sequence shown here is derived from an EMBL/GenBank/DDBJ whole genome shotgun (WGS) entry which is preliminary data.</text>
</comment>
<dbReference type="InterPro" id="IPR036465">
    <property type="entry name" value="vWFA_dom_sf"/>
</dbReference>
<feature type="region of interest" description="Disordered" evidence="4">
    <location>
        <begin position="490"/>
        <end position="510"/>
    </location>
</feature>
<dbReference type="OrthoDB" id="2056845at2"/>
<dbReference type="CDD" id="cd00222">
    <property type="entry name" value="CollagenBindB"/>
    <property type="match status" value="1"/>
</dbReference>
<feature type="domain" description="VWFA" evidence="7">
    <location>
        <begin position="123"/>
        <end position="397"/>
    </location>
</feature>
<dbReference type="InterPro" id="IPR041033">
    <property type="entry name" value="SpaA_PFL_dom_1"/>
</dbReference>
<evidence type="ECO:0000256" key="6">
    <source>
        <dbReference type="SAM" id="SignalP"/>
    </source>
</evidence>
<evidence type="ECO:0000256" key="4">
    <source>
        <dbReference type="SAM" id="MobiDB-lite"/>
    </source>
</evidence>
<dbReference type="Gene3D" id="3.40.50.410">
    <property type="entry name" value="von Willebrand factor, type A domain"/>
    <property type="match status" value="1"/>
</dbReference>
<dbReference type="SUPFAM" id="SSF49478">
    <property type="entry name" value="Cna protein B-type domain"/>
    <property type="match status" value="2"/>
</dbReference>
<evidence type="ECO:0000256" key="3">
    <source>
        <dbReference type="ARBA" id="ARBA00022729"/>
    </source>
</evidence>
<evidence type="ECO:0000313" key="8">
    <source>
        <dbReference type="EMBL" id="KRO00681.1"/>
    </source>
</evidence>
<gene>
    <name evidence="8" type="ORF">IV66_GL001358</name>
</gene>
<evidence type="ECO:0000313" key="9">
    <source>
        <dbReference type="Proteomes" id="UP000051886"/>
    </source>
</evidence>
<dbReference type="Gene3D" id="2.60.40.2110">
    <property type="match status" value="1"/>
</dbReference>
<feature type="transmembrane region" description="Helical" evidence="5">
    <location>
        <begin position="867"/>
        <end position="885"/>
    </location>
</feature>
<feature type="chain" id="PRO_5038457595" evidence="6">
    <location>
        <begin position="28"/>
        <end position="894"/>
    </location>
</feature>
<name>A0A0R2LFU5_9LACO</name>
<dbReference type="SUPFAM" id="SSF53300">
    <property type="entry name" value="vWA-like"/>
    <property type="match status" value="1"/>
</dbReference>
<organism evidence="8 9">
    <name type="scientific">Ligilactobacillus pobuzihii</name>
    <dbReference type="NCBI Taxonomy" id="449659"/>
    <lineage>
        <taxon>Bacteria</taxon>
        <taxon>Bacillati</taxon>
        <taxon>Bacillota</taxon>
        <taxon>Bacilli</taxon>
        <taxon>Lactobacillales</taxon>
        <taxon>Lactobacillaceae</taxon>
        <taxon>Ligilactobacillus</taxon>
    </lineage>
</organism>
<reference evidence="8 9" key="1">
    <citation type="journal article" date="2015" name="Genome Announc.">
        <title>Expanding the biotechnology potential of lactobacilli through comparative genomics of 213 strains and associated genera.</title>
        <authorList>
            <person name="Sun Z."/>
            <person name="Harris H.M."/>
            <person name="McCann A."/>
            <person name="Guo C."/>
            <person name="Argimon S."/>
            <person name="Zhang W."/>
            <person name="Yang X."/>
            <person name="Jeffery I.B."/>
            <person name="Cooney J.C."/>
            <person name="Kagawa T.F."/>
            <person name="Liu W."/>
            <person name="Song Y."/>
            <person name="Salvetti E."/>
            <person name="Wrobel A."/>
            <person name="Rasinkangas P."/>
            <person name="Parkhill J."/>
            <person name="Rea M.C."/>
            <person name="O'Sullivan O."/>
            <person name="Ritari J."/>
            <person name="Douillard F.P."/>
            <person name="Paul Ross R."/>
            <person name="Yang R."/>
            <person name="Briner A.E."/>
            <person name="Felis G.E."/>
            <person name="de Vos W.M."/>
            <person name="Barrangou R."/>
            <person name="Klaenhammer T.R."/>
            <person name="Caufield P.W."/>
            <person name="Cui Y."/>
            <person name="Zhang H."/>
            <person name="O'Toole P.W."/>
        </authorList>
    </citation>
    <scope>NUCLEOTIDE SEQUENCE [LARGE SCALE GENOMIC DNA]</scope>
    <source>
        <strain evidence="8 9">NBRC 103219</strain>
    </source>
</reference>
<evidence type="ECO:0000256" key="5">
    <source>
        <dbReference type="SAM" id="Phobius"/>
    </source>
</evidence>
<dbReference type="SMART" id="SM00327">
    <property type="entry name" value="VWA"/>
    <property type="match status" value="1"/>
</dbReference>
<feature type="region of interest" description="Disordered" evidence="4">
    <location>
        <begin position="291"/>
        <end position="314"/>
    </location>
</feature>
<dbReference type="PANTHER" id="PTHR36108">
    <property type="entry name" value="COLOSSIN-B-RELATED"/>
    <property type="match status" value="1"/>
</dbReference>
<keyword evidence="5" id="KW-0472">Membrane</keyword>
<keyword evidence="5" id="KW-1133">Transmembrane helix</keyword>
<comment type="similarity">
    <text evidence="1">Belongs to the serine-aspartate repeat-containing protein (SDr) family.</text>
</comment>
<dbReference type="Proteomes" id="UP000051886">
    <property type="component" value="Unassembled WGS sequence"/>
</dbReference>
<evidence type="ECO:0000256" key="1">
    <source>
        <dbReference type="ARBA" id="ARBA00007257"/>
    </source>
</evidence>
<feature type="compositionally biased region" description="Basic and acidic residues" evidence="4">
    <location>
        <begin position="299"/>
        <end position="314"/>
    </location>
</feature>
<dbReference type="InterPro" id="IPR008454">
    <property type="entry name" value="Collagen-bd_Cna-like_B-typ_dom"/>
</dbReference>
<keyword evidence="3 6" id="KW-0732">Signal</keyword>
<dbReference type="STRING" id="449659.IV66_GL001358"/>
<evidence type="ECO:0000256" key="2">
    <source>
        <dbReference type="ARBA" id="ARBA00022525"/>
    </source>
</evidence>
<protein>
    <submittedName>
        <fullName evidence="8">Cell wall surface anchor family protein</fullName>
    </submittedName>
</protein>
<keyword evidence="5" id="KW-0812">Transmembrane</keyword>
<proteinExistence type="inferred from homology"/>
<dbReference type="InterPro" id="IPR002035">
    <property type="entry name" value="VWF_A"/>
</dbReference>
<dbReference type="PANTHER" id="PTHR36108:SF13">
    <property type="entry name" value="COLOSSIN-B-RELATED"/>
    <property type="match status" value="1"/>
</dbReference>
<feature type="signal peptide" evidence="6">
    <location>
        <begin position="1"/>
        <end position="27"/>
    </location>
</feature>
<dbReference type="PATRIC" id="fig|449659.4.peg.1375"/>
<sequence length="894" mass="97445">MKKGLVKRILRIITVVLVFLLSSSLFTDVNATTTKSADSSGYTTDAKGKYPTNSWIPGSQKNVLNYQGDDNKANWDGNPDNTTDSYLDKDSSAIRKYSKETGTPGLYDVYLNVRGKSVTKKTDLVIVADWSGSMNDPLPSDTKTKIARQKEAVEKLTAELQGTEGLNVGFIGYSSDVKKSEMASSWQKSGGAKDKVGSNAKVGLTPATSAKAAIDAEYATLGATPKVIQNGATFTQKAMIEGQAMLDGGSGANKVMVVLTDGIPTFSYHVTGVKDGTSDLMTNGKIASTYKTSPIDGNGDERDTRFDRADRNPDHSYTVNGVKINNHFHALRGTGEDIKNAGTRIVAMGMNIGNGGGVNANNFKSAFQQLASTPSDYHPVNSMGEIDEFINNFAAEITNNTIVNGSITDPIGAQYIFEPNSLSLRSVGKKELTADQLKSITKSYDSATSTIFVDKLNLGADQEVQLHYRVRINTEDRDFNPDTWYQMNGTTTLTPKENNPDKKEEFGVPSGKAPGVKLSVVKKWQTLEGSTLPDKIDFTVSRSTTTSDGTWTSATDSLTKADKWKKNIDHLTVDNKQVSLPKYNNQGKDFVYKVTSENPVLGYTTYISNSNNDWTITNKAQGFQVNKYSADSNQPLAGSKYKLKKYTDSGWQTIDSSFDPQEFVGNTTVKSIVAGYYMIEETEAPKGYQLDTTPVKFQVSKEGKYLDENGHEISKDLPAINGFYIATNKDGIPVLTFAQYDKLKPYGLTVQKVDQDNNKKLAGAKFKLSAKNTEAQTVTTNSDGLAKFRELKPGEYTLEETESPDGYSPYKNKITVTIAADGKVTFSDDSLDGSYHLNSDGNNTISLTVKDHVKGTLPKTGGNGISAYLNIGLSLIVFVAGLVVVEQRYYKREV</sequence>
<dbReference type="RefSeq" id="WP_017867445.1">
    <property type="nucleotide sequence ID" value="NZ_BJYB01000017.1"/>
</dbReference>
<dbReference type="Pfam" id="PF17802">
    <property type="entry name" value="SpaA"/>
    <property type="match status" value="2"/>
</dbReference>
<dbReference type="CDD" id="cd00198">
    <property type="entry name" value="vWFA"/>
    <property type="match status" value="1"/>
</dbReference>
<dbReference type="Gene3D" id="2.60.40.10">
    <property type="entry name" value="Immunoglobulins"/>
    <property type="match status" value="2"/>
</dbReference>
<dbReference type="PROSITE" id="PS50234">
    <property type="entry name" value="VWFA"/>
    <property type="match status" value="1"/>
</dbReference>
<dbReference type="AlphaFoldDB" id="A0A0R2LFU5"/>
<evidence type="ECO:0000259" key="7">
    <source>
        <dbReference type="PROSITE" id="PS50234"/>
    </source>
</evidence>
<dbReference type="EMBL" id="JQCN01000018">
    <property type="protein sequence ID" value="KRO00681.1"/>
    <property type="molecule type" value="Genomic_DNA"/>
</dbReference>
<dbReference type="InterPro" id="IPR013783">
    <property type="entry name" value="Ig-like_fold"/>
</dbReference>
<dbReference type="Pfam" id="PF00092">
    <property type="entry name" value="VWA"/>
    <property type="match status" value="1"/>
</dbReference>
<keyword evidence="2" id="KW-0964">Secreted</keyword>
<dbReference type="Pfam" id="PF21426">
    <property type="entry name" value="GBS104-like_Ig"/>
    <property type="match status" value="1"/>
</dbReference>
<keyword evidence="9" id="KW-1185">Reference proteome</keyword>
<accession>A0A0R2LFU5</accession>